<accession>Q0HT92</accession>
<evidence type="ECO:0000256" key="1">
    <source>
        <dbReference type="ARBA" id="ARBA00044755"/>
    </source>
</evidence>
<sequence>MFGKKFTFTRSASPALSFIAEGTKLTGNIEFAGDVLIGGDVQGQILSQANVIVERTGNLNCEVKCRELIIDGYFKGRLICERLVIQAHGIVDGDVACTSMQISEGGQFIGLRIKEDHQTIHAHSLPSATSKSALMTPVTSLSPESANE</sequence>
<feature type="compositionally biased region" description="Polar residues" evidence="2">
    <location>
        <begin position="126"/>
        <end position="148"/>
    </location>
</feature>
<dbReference type="PANTHER" id="PTHR35024">
    <property type="entry name" value="HYPOTHETICAL CYTOSOLIC PROTEIN"/>
    <property type="match status" value="1"/>
</dbReference>
<organism evidence="3">
    <name type="scientific">Shewanella sp. (strain MR-7)</name>
    <dbReference type="NCBI Taxonomy" id="60481"/>
    <lineage>
        <taxon>Bacteria</taxon>
        <taxon>Pseudomonadati</taxon>
        <taxon>Pseudomonadota</taxon>
        <taxon>Gammaproteobacteria</taxon>
        <taxon>Alteromonadales</taxon>
        <taxon>Shewanellaceae</taxon>
        <taxon>Shewanella</taxon>
    </lineage>
</organism>
<dbReference type="PANTHER" id="PTHR35024:SF4">
    <property type="entry name" value="POLYMER-FORMING CYTOSKELETAL PROTEIN"/>
    <property type="match status" value="1"/>
</dbReference>
<protein>
    <recommendedName>
        <fullName evidence="4">Polymer-forming cytoskeletal protein</fullName>
    </recommendedName>
</protein>
<gene>
    <name evidence="3" type="ordered locus">Shewmr7_2678</name>
</gene>
<evidence type="ECO:0000256" key="2">
    <source>
        <dbReference type="SAM" id="MobiDB-lite"/>
    </source>
</evidence>
<dbReference type="Pfam" id="PF04519">
    <property type="entry name" value="Bactofilin"/>
    <property type="match status" value="1"/>
</dbReference>
<reference evidence="3" key="1">
    <citation type="submission" date="2006-08" db="EMBL/GenBank/DDBJ databases">
        <title>Complete sequence of Chromosome1 of Shewanella sp. MR-7.</title>
        <authorList>
            <consortium name="US DOE Joint Genome Institute"/>
            <person name="Copeland A."/>
            <person name="Lucas S."/>
            <person name="Lapidus A."/>
            <person name="Barry K."/>
            <person name="Detter J.C."/>
            <person name="Glavina del Rio T."/>
            <person name="Hammon N."/>
            <person name="Israni S."/>
            <person name="Dalin E."/>
            <person name="Tice H."/>
            <person name="Pitluck S."/>
            <person name="Kiss H."/>
            <person name="Brettin T."/>
            <person name="Bruce D."/>
            <person name="Han C."/>
            <person name="Tapia R."/>
            <person name="Gilna P."/>
            <person name="Schmutz J."/>
            <person name="Larimer F."/>
            <person name="Land M."/>
            <person name="Hauser L."/>
            <person name="Kyrpides N."/>
            <person name="Mikhailova N."/>
            <person name="Nealson K."/>
            <person name="Konstantinidis K."/>
            <person name="Klappenbach J."/>
            <person name="Tiedje J."/>
            <person name="Richardson P."/>
        </authorList>
    </citation>
    <scope>NUCLEOTIDE SEQUENCE</scope>
    <source>
        <strain evidence="3">MR-7</strain>
    </source>
</reference>
<dbReference type="KEGG" id="shm:Shewmr7_2678"/>
<comment type="similarity">
    <text evidence="1">Belongs to the bactofilin family.</text>
</comment>
<evidence type="ECO:0000313" key="3">
    <source>
        <dbReference type="EMBL" id="ABI43663.1"/>
    </source>
</evidence>
<evidence type="ECO:0008006" key="4">
    <source>
        <dbReference type="Google" id="ProtNLM"/>
    </source>
</evidence>
<feature type="region of interest" description="Disordered" evidence="2">
    <location>
        <begin position="125"/>
        <end position="148"/>
    </location>
</feature>
<dbReference type="AlphaFoldDB" id="Q0HT92"/>
<name>Q0HT92_SHESR</name>
<dbReference type="HOGENOM" id="CLU_072799_5_0_6"/>
<proteinExistence type="inferred from homology"/>
<dbReference type="EMBL" id="CP000444">
    <property type="protein sequence ID" value="ABI43663.1"/>
    <property type="molecule type" value="Genomic_DNA"/>
</dbReference>
<dbReference type="InterPro" id="IPR007607">
    <property type="entry name" value="BacA/B"/>
</dbReference>